<dbReference type="PROSITE" id="PS00606">
    <property type="entry name" value="KS3_1"/>
    <property type="match status" value="1"/>
</dbReference>
<evidence type="ECO:0000313" key="9">
    <source>
        <dbReference type="EMBL" id="KAB8076255.1"/>
    </source>
</evidence>
<dbReference type="Gene3D" id="3.30.559.30">
    <property type="entry name" value="Nonribosomal peptide synthetase, condensation domain"/>
    <property type="match status" value="1"/>
</dbReference>
<dbReference type="CDD" id="cd00833">
    <property type="entry name" value="PKS"/>
    <property type="match status" value="1"/>
</dbReference>
<gene>
    <name evidence="9" type="ORF">BDV29DRAFT_170483</name>
</gene>
<protein>
    <submittedName>
        <fullName evidence="9">Uncharacterized protein</fullName>
    </submittedName>
</protein>
<dbReference type="InterPro" id="IPR000873">
    <property type="entry name" value="AMP-dep_synth/lig_dom"/>
</dbReference>
<dbReference type="SUPFAM" id="SSF52777">
    <property type="entry name" value="CoA-dependent acyltransferases"/>
    <property type="match status" value="2"/>
</dbReference>
<feature type="domain" description="Ketosynthase family 3 (KS3)" evidence="8">
    <location>
        <begin position="1133"/>
        <end position="1552"/>
    </location>
</feature>
<evidence type="ECO:0000313" key="10">
    <source>
        <dbReference type="Proteomes" id="UP000326565"/>
    </source>
</evidence>
<dbReference type="InterPro" id="IPR014030">
    <property type="entry name" value="Ketoacyl_synth_N"/>
</dbReference>
<dbReference type="InterPro" id="IPR045851">
    <property type="entry name" value="AMP-bd_C_sf"/>
</dbReference>
<dbReference type="Gene3D" id="3.30.559.10">
    <property type="entry name" value="Chloramphenicol acetyltransferase-like domain"/>
    <property type="match status" value="1"/>
</dbReference>
<reference evidence="9 10" key="1">
    <citation type="submission" date="2019-04" db="EMBL/GenBank/DDBJ databases">
        <title>Friends and foes A comparative genomics study of 23 Aspergillus species from section Flavi.</title>
        <authorList>
            <consortium name="DOE Joint Genome Institute"/>
            <person name="Kjaerbolling I."/>
            <person name="Vesth T."/>
            <person name="Frisvad J.C."/>
            <person name="Nybo J.L."/>
            <person name="Theobald S."/>
            <person name="Kildgaard S."/>
            <person name="Isbrandt T."/>
            <person name="Kuo A."/>
            <person name="Sato A."/>
            <person name="Lyhne E.K."/>
            <person name="Kogle M.E."/>
            <person name="Wiebenga A."/>
            <person name="Kun R.S."/>
            <person name="Lubbers R.J."/>
            <person name="Makela M.R."/>
            <person name="Barry K."/>
            <person name="Chovatia M."/>
            <person name="Clum A."/>
            <person name="Daum C."/>
            <person name="Haridas S."/>
            <person name="He G."/>
            <person name="LaButti K."/>
            <person name="Lipzen A."/>
            <person name="Mondo S."/>
            <person name="Riley R."/>
            <person name="Salamov A."/>
            <person name="Simmons B.A."/>
            <person name="Magnuson J.K."/>
            <person name="Henrissat B."/>
            <person name="Mortensen U.H."/>
            <person name="Larsen T.O."/>
            <person name="Devries R.P."/>
            <person name="Grigoriev I.V."/>
            <person name="Machida M."/>
            <person name="Baker S.E."/>
            <person name="Andersen M.R."/>
        </authorList>
    </citation>
    <scope>NUCLEOTIDE SEQUENCE [LARGE SCALE GENOMIC DNA]</scope>
    <source>
        <strain evidence="9 10">CBS 151.66</strain>
    </source>
</reference>
<evidence type="ECO:0000259" key="8">
    <source>
        <dbReference type="PROSITE" id="PS52004"/>
    </source>
</evidence>
<keyword evidence="3" id="KW-0436">Ligase</keyword>
<dbReference type="GO" id="GO:0043041">
    <property type="term" value="P:amino acid activation for nonribosomal peptide biosynthetic process"/>
    <property type="evidence" value="ECO:0007669"/>
    <property type="project" value="TreeGrafter"/>
</dbReference>
<evidence type="ECO:0000256" key="3">
    <source>
        <dbReference type="ARBA" id="ARBA00022598"/>
    </source>
</evidence>
<dbReference type="Gene3D" id="1.10.1200.10">
    <property type="entry name" value="ACP-like"/>
    <property type="match status" value="1"/>
</dbReference>
<evidence type="ECO:0000259" key="7">
    <source>
        <dbReference type="PROSITE" id="PS50075"/>
    </source>
</evidence>
<organism evidence="9 10">
    <name type="scientific">Aspergillus leporis</name>
    <dbReference type="NCBI Taxonomy" id="41062"/>
    <lineage>
        <taxon>Eukaryota</taxon>
        <taxon>Fungi</taxon>
        <taxon>Dikarya</taxon>
        <taxon>Ascomycota</taxon>
        <taxon>Pezizomycotina</taxon>
        <taxon>Eurotiomycetes</taxon>
        <taxon>Eurotiomycetidae</taxon>
        <taxon>Eurotiales</taxon>
        <taxon>Aspergillaceae</taxon>
        <taxon>Aspergillus</taxon>
        <taxon>Aspergillus subgen. Circumdati</taxon>
    </lineage>
</organism>
<dbReference type="PANTHER" id="PTHR45527">
    <property type="entry name" value="NONRIBOSOMAL PEPTIDE SYNTHETASE"/>
    <property type="match status" value="1"/>
</dbReference>
<dbReference type="SUPFAM" id="SSF56801">
    <property type="entry name" value="Acetyl-CoA synthetase-like"/>
    <property type="match status" value="1"/>
</dbReference>
<dbReference type="InterPro" id="IPR023213">
    <property type="entry name" value="CAT-like_dom_sf"/>
</dbReference>
<evidence type="ECO:0000256" key="4">
    <source>
        <dbReference type="ARBA" id="ARBA00022679"/>
    </source>
</evidence>
<dbReference type="InterPro" id="IPR009081">
    <property type="entry name" value="PP-bd_ACP"/>
</dbReference>
<keyword evidence="1" id="KW-0596">Phosphopantetheine</keyword>
<dbReference type="PROSITE" id="PS52004">
    <property type="entry name" value="KS3_2"/>
    <property type="match status" value="1"/>
</dbReference>
<dbReference type="PROSITE" id="PS50075">
    <property type="entry name" value="CARRIER"/>
    <property type="match status" value="1"/>
</dbReference>
<dbReference type="GO" id="GO:0005737">
    <property type="term" value="C:cytoplasm"/>
    <property type="evidence" value="ECO:0007669"/>
    <property type="project" value="TreeGrafter"/>
</dbReference>
<proteinExistence type="inferred from homology"/>
<dbReference type="Gene3D" id="3.30.300.30">
    <property type="match status" value="1"/>
</dbReference>
<feature type="region of interest" description="Disordered" evidence="6">
    <location>
        <begin position="1101"/>
        <end position="1127"/>
    </location>
</feature>
<dbReference type="Gene3D" id="3.40.50.12780">
    <property type="entry name" value="N-terminal domain of ligase-like"/>
    <property type="match status" value="1"/>
</dbReference>
<dbReference type="Gene3D" id="3.40.47.10">
    <property type="match status" value="1"/>
</dbReference>
<keyword evidence="4" id="KW-0808">Transferase</keyword>
<dbReference type="EMBL" id="ML732183">
    <property type="protein sequence ID" value="KAB8076255.1"/>
    <property type="molecule type" value="Genomic_DNA"/>
</dbReference>
<dbReference type="NCBIfam" id="TIGR01733">
    <property type="entry name" value="AA-adenyl-dom"/>
    <property type="match status" value="1"/>
</dbReference>
<keyword evidence="2" id="KW-0597">Phosphoprotein</keyword>
<dbReference type="SMART" id="SM00825">
    <property type="entry name" value="PKS_KS"/>
    <property type="match status" value="1"/>
</dbReference>
<dbReference type="InterPro" id="IPR018201">
    <property type="entry name" value="Ketoacyl_synth_AS"/>
</dbReference>
<comment type="similarity">
    <text evidence="5">Belongs to the NRP synthetase family.</text>
</comment>
<accession>A0A5N5X864</accession>
<feature type="domain" description="Carrier" evidence="7">
    <location>
        <begin position="1019"/>
        <end position="1096"/>
    </location>
</feature>
<dbReference type="PROSITE" id="PS00455">
    <property type="entry name" value="AMP_BINDING"/>
    <property type="match status" value="1"/>
</dbReference>
<dbReference type="OrthoDB" id="5334845at2759"/>
<dbReference type="PANTHER" id="PTHR45527:SF1">
    <property type="entry name" value="FATTY ACID SYNTHASE"/>
    <property type="match status" value="1"/>
</dbReference>
<dbReference type="InterPro" id="IPR014031">
    <property type="entry name" value="Ketoacyl_synth_C"/>
</dbReference>
<sequence>MTTLTPMPFLTGPAITAGREPFPSQEPVGELTAVVSLSKVQQALWLDYLRRPHASHYHLTLFINLEELTPTLDQILQVIHNLGQQHEMLRTTFHLDHKSEDINQSYMAVHSPAGSFQKFEIIQDPDSVSSALRRSFELNTGFPVRWVILQKMSTNNGILRTHYDLYIVGHHIAVDGSSMSYLSQCILQQLQPQLNNSVDTAAPSNSLTYGQFVQKQDAFLRGPSVKAAEQFWMSQLSHTVPFEWAAPKPNKTKDYRVMNTWVSFTNDELKEWSGLYKTSWFRIAFSIVGLVTAGMAKPTPHHDHTLLVALGGRPQGYEGCVSHMANTMPIRTPVSSLLQRRVTFADAVKEMGRSISTAKKHEMFPFVSLVDTARKTMSDKMLDFKVSVTFSPKLANENCTIYPVEGVWDLFFCFLETQNGVSLGVISNPAVFDSEAIETMRKQFLDTVKLSRENPMFHVDELPYLQSHTVGNIISGPSTYDVDEISSSRVHKWIEARCAAQPDAIALSCAESGQQMTYAELDRTTNQIAHYLWGIGITAGETVAVHVNRGFALLLWTLGTLKAGGCFVVVDKALPTSRKQSILRTCEPVHLVTDTAAADELLSQVEKSPSVIVLDATFEGELKTYPVTHCNGPATANNDLAYMVFTSGSTGQPKGIMVEHANVAHYVSAARSSVHIGPGSRVLQFASFAFDASILEWAVTLSYGATLCFVEHPSLLVGDYLADVLEMNRINFFHTTPSVLATIPVSRPLADLRLISVGGEASSIGLLRAWRRKVTLLHAYGPTETTVIVTSEQIAEDPEDAESPSPSAIGKPFPNSEVVICSEGSDVPLPVGETGEICIFGPQVSRGYKGQDELTSTKFRTIELRGRTGRLYRSGDRGSLTADGKVLIGGRMNNREIKLRGYRMDLYEIEKSIMDHSPEVMLVSVQVMDGSLIAFLTPETVDCDTVRARLLDDVPSYSVPTNIHAVAELPLNVNGKVDHAAVAEKVRIPTASASKGRSTDTNPRAPIVKAVQRKLDADQLRASLASIVSLMWVDVLGISKSPAEDVNFFDAGGHSILLVQLHKRLNERFPSAGLRLLDCFQQTTIEKQAAYLAGLVDLESTPPSTSSPDMGPSASASGTSTPRSSIGSFDRLNDKFAIVGLAGRFPGADSVEGYWNLLMDRRDGITTAANAAAHGHFDIDADEVFVPRYGTINGLDDFNSGVWGLSEEEAKTLDPQKRIFLTVASEALTDARVELFKKDENRVGVFIGAAANSYIHDPSTPAPCSAFQRRYRTLLDENISTFTSYKLNLTGPNVTLNTACASSLVALHVGLNALRGGECETVLIGGTSVVYPQEGGYITSPGQVFSASGECRPFDSRSDGSVPADAVTAVVVKPLNAAVRDGNTIYSIIEGHAIGTDGAIDKAGFTVPSSTGQARTIAHAIQSSGIPAETIKYVEMHGSGTSMGDALELDGLRKAFDTVGAAHDSCIYVGSNKGNCGNSETASGLMSVIKASLSLTRGIVPPLRGLGETNPSCDFTGRFRPLTSTLKLDAADRIGVTSLGYGGTNAHVILASPAQRQVDLVH</sequence>
<dbReference type="InterPro" id="IPR020841">
    <property type="entry name" value="PKS_Beta-ketoAc_synthase_dom"/>
</dbReference>
<evidence type="ECO:0000256" key="2">
    <source>
        <dbReference type="ARBA" id="ARBA00022553"/>
    </source>
</evidence>
<dbReference type="GO" id="GO:0044550">
    <property type="term" value="P:secondary metabolite biosynthetic process"/>
    <property type="evidence" value="ECO:0007669"/>
    <property type="project" value="TreeGrafter"/>
</dbReference>
<evidence type="ECO:0000256" key="6">
    <source>
        <dbReference type="SAM" id="MobiDB-lite"/>
    </source>
</evidence>
<dbReference type="Pfam" id="PF02801">
    <property type="entry name" value="Ketoacyl-synt_C"/>
    <property type="match status" value="1"/>
</dbReference>
<dbReference type="InterPro" id="IPR001242">
    <property type="entry name" value="Condensation_dom"/>
</dbReference>
<dbReference type="SUPFAM" id="SSF47336">
    <property type="entry name" value="ACP-like"/>
    <property type="match status" value="1"/>
</dbReference>
<dbReference type="Pfam" id="PF00668">
    <property type="entry name" value="Condensation"/>
    <property type="match status" value="1"/>
</dbReference>
<dbReference type="SUPFAM" id="SSF53901">
    <property type="entry name" value="Thiolase-like"/>
    <property type="match status" value="1"/>
</dbReference>
<dbReference type="Pfam" id="PF00109">
    <property type="entry name" value="ketoacyl-synt"/>
    <property type="match status" value="1"/>
</dbReference>
<dbReference type="InterPro" id="IPR020845">
    <property type="entry name" value="AMP-binding_CS"/>
</dbReference>
<dbReference type="GO" id="GO:0016874">
    <property type="term" value="F:ligase activity"/>
    <property type="evidence" value="ECO:0007669"/>
    <property type="project" value="UniProtKB-KW"/>
</dbReference>
<dbReference type="InterPro" id="IPR016039">
    <property type="entry name" value="Thiolase-like"/>
</dbReference>
<dbReference type="Proteomes" id="UP000326565">
    <property type="component" value="Unassembled WGS sequence"/>
</dbReference>
<dbReference type="GO" id="GO:0006633">
    <property type="term" value="P:fatty acid biosynthetic process"/>
    <property type="evidence" value="ECO:0007669"/>
    <property type="project" value="InterPro"/>
</dbReference>
<dbReference type="InterPro" id="IPR042099">
    <property type="entry name" value="ANL_N_sf"/>
</dbReference>
<dbReference type="InterPro" id="IPR036736">
    <property type="entry name" value="ACP-like_sf"/>
</dbReference>
<dbReference type="GO" id="GO:0031177">
    <property type="term" value="F:phosphopantetheine binding"/>
    <property type="evidence" value="ECO:0007669"/>
    <property type="project" value="TreeGrafter"/>
</dbReference>
<dbReference type="Pfam" id="PF00550">
    <property type="entry name" value="PP-binding"/>
    <property type="match status" value="1"/>
</dbReference>
<name>A0A5N5X864_9EURO</name>
<keyword evidence="10" id="KW-1185">Reference proteome</keyword>
<dbReference type="GO" id="GO:0004315">
    <property type="term" value="F:3-oxoacyl-[acyl-carrier-protein] synthase activity"/>
    <property type="evidence" value="ECO:0007669"/>
    <property type="project" value="InterPro"/>
</dbReference>
<evidence type="ECO:0000256" key="5">
    <source>
        <dbReference type="ARBA" id="ARBA00029454"/>
    </source>
</evidence>
<dbReference type="Pfam" id="PF00501">
    <property type="entry name" value="AMP-binding"/>
    <property type="match status" value="1"/>
</dbReference>
<evidence type="ECO:0000256" key="1">
    <source>
        <dbReference type="ARBA" id="ARBA00022450"/>
    </source>
</evidence>
<dbReference type="InterPro" id="IPR010071">
    <property type="entry name" value="AA_adenyl_dom"/>
</dbReference>